<keyword evidence="2" id="KW-0732">Signal</keyword>
<dbReference type="Pfam" id="PF13181">
    <property type="entry name" value="TPR_8"/>
    <property type="match status" value="1"/>
</dbReference>
<evidence type="ECO:0000313" key="3">
    <source>
        <dbReference type="EMBL" id="MBO8439610.1"/>
    </source>
</evidence>
<dbReference type="PANTHER" id="PTHR12558:SF13">
    <property type="entry name" value="CELL DIVISION CYCLE PROTEIN 27 HOMOLOG"/>
    <property type="match status" value="1"/>
</dbReference>
<organism evidence="3 4">
    <name type="scientific">Candidatus Aphodosoma intestinipullorum</name>
    <dbReference type="NCBI Taxonomy" id="2840674"/>
    <lineage>
        <taxon>Bacteria</taxon>
        <taxon>Pseudomonadati</taxon>
        <taxon>Bacteroidota</taxon>
        <taxon>Bacteroidia</taxon>
        <taxon>Bacteroidales</taxon>
        <taxon>Candidatus Aphodosoma</taxon>
    </lineage>
</organism>
<reference evidence="3" key="2">
    <citation type="journal article" date="2021" name="PeerJ">
        <title>Extensive microbial diversity within the chicken gut microbiome revealed by metagenomics and culture.</title>
        <authorList>
            <person name="Gilroy R."/>
            <person name="Ravi A."/>
            <person name="Getino M."/>
            <person name="Pursley I."/>
            <person name="Horton D.L."/>
            <person name="Alikhan N.F."/>
            <person name="Baker D."/>
            <person name="Gharbi K."/>
            <person name="Hall N."/>
            <person name="Watson M."/>
            <person name="Adriaenssens E.M."/>
            <person name="Foster-Nyarko E."/>
            <person name="Jarju S."/>
            <person name="Secka A."/>
            <person name="Antonio M."/>
            <person name="Oren A."/>
            <person name="Chaudhuri R.R."/>
            <person name="La Ragione R."/>
            <person name="Hildebrand F."/>
            <person name="Pallen M.J."/>
        </authorList>
    </citation>
    <scope>NUCLEOTIDE SEQUENCE</scope>
    <source>
        <strain evidence="3">3924</strain>
    </source>
</reference>
<evidence type="ECO:0000256" key="1">
    <source>
        <dbReference type="PROSITE-ProRule" id="PRU00339"/>
    </source>
</evidence>
<proteinExistence type="predicted"/>
<dbReference type="SMART" id="SM00028">
    <property type="entry name" value="TPR"/>
    <property type="match status" value="3"/>
</dbReference>
<feature type="repeat" description="TPR" evidence="1">
    <location>
        <begin position="282"/>
        <end position="315"/>
    </location>
</feature>
<dbReference type="PANTHER" id="PTHR12558">
    <property type="entry name" value="CELL DIVISION CYCLE 16,23,27"/>
    <property type="match status" value="1"/>
</dbReference>
<feature type="signal peptide" evidence="2">
    <location>
        <begin position="1"/>
        <end position="20"/>
    </location>
</feature>
<dbReference type="AlphaFoldDB" id="A0A940DIM2"/>
<name>A0A940DIM2_9BACT</name>
<dbReference type="EMBL" id="JADIMV010000051">
    <property type="protein sequence ID" value="MBO8439610.1"/>
    <property type="molecule type" value="Genomic_DNA"/>
</dbReference>
<gene>
    <name evidence="3" type="ORF">IAC51_03060</name>
</gene>
<keyword evidence="1" id="KW-0802">TPR repeat</keyword>
<dbReference type="Proteomes" id="UP000712007">
    <property type="component" value="Unassembled WGS sequence"/>
</dbReference>
<protein>
    <submittedName>
        <fullName evidence="3">Tetratricopeptide repeat protein</fullName>
    </submittedName>
</protein>
<sequence>MKKIIPILAVMLGISLCAAAQKPNVNKAKNMAFATENPDFAGAKAIIEEAVKSPELNQLAKTWFVGGEVYYQSAVSGKGEGSEISNGEDAKKALDCFLKAYELDNMPNAKGKVKPKYTNKIKDYLVSLYLRYTFVNYGVKQYEARNYKDAIDAFETHTDIVDMPMVAGQKNAPAKDSAYYEIVFYTAQCAWAGNFNQKAIEIYSSLKDKDYEGNVVYQSLAELYKTEKDTVNFEAILKEGVQKFPSEFYYLGNLINLYIEQNALNKAEEYLRQAIANDPNNAQYYVVMCTVLENENKIEEAMSMIDKALELDDKNAEAWNTKGRLIYNTAVATEGLSAEEKDIEKANKIAEDAKNIFKESMPYFEKAVELNPENADYLKTLRSLYYRFYDDDPKYPELYNKVNEQLKSL</sequence>
<accession>A0A940DIM2</accession>
<dbReference type="Pfam" id="PF14559">
    <property type="entry name" value="TPR_19"/>
    <property type="match status" value="1"/>
</dbReference>
<dbReference type="PROSITE" id="PS50005">
    <property type="entry name" value="TPR"/>
    <property type="match status" value="1"/>
</dbReference>
<comment type="caution">
    <text evidence="3">The sequence shown here is derived from an EMBL/GenBank/DDBJ whole genome shotgun (WGS) entry which is preliminary data.</text>
</comment>
<dbReference type="SUPFAM" id="SSF48452">
    <property type="entry name" value="TPR-like"/>
    <property type="match status" value="2"/>
</dbReference>
<feature type="chain" id="PRO_5037788074" evidence="2">
    <location>
        <begin position="21"/>
        <end position="409"/>
    </location>
</feature>
<evidence type="ECO:0000256" key="2">
    <source>
        <dbReference type="SAM" id="SignalP"/>
    </source>
</evidence>
<reference evidence="3" key="1">
    <citation type="submission" date="2020-10" db="EMBL/GenBank/DDBJ databases">
        <authorList>
            <person name="Gilroy R."/>
        </authorList>
    </citation>
    <scope>NUCLEOTIDE SEQUENCE</scope>
    <source>
        <strain evidence="3">3924</strain>
    </source>
</reference>
<evidence type="ECO:0000313" key="4">
    <source>
        <dbReference type="Proteomes" id="UP000712007"/>
    </source>
</evidence>
<dbReference type="Gene3D" id="1.25.40.10">
    <property type="entry name" value="Tetratricopeptide repeat domain"/>
    <property type="match status" value="1"/>
</dbReference>
<dbReference type="InterPro" id="IPR011990">
    <property type="entry name" value="TPR-like_helical_dom_sf"/>
</dbReference>
<dbReference type="InterPro" id="IPR019734">
    <property type="entry name" value="TPR_rpt"/>
</dbReference>